<dbReference type="EMBL" id="JBJKBG010000003">
    <property type="protein sequence ID" value="KAL3744922.1"/>
    <property type="molecule type" value="Genomic_DNA"/>
</dbReference>
<comment type="caution">
    <text evidence="1">The sequence shown here is derived from an EMBL/GenBank/DDBJ whole genome shotgun (WGS) entry which is preliminary data.</text>
</comment>
<evidence type="ECO:0000313" key="2">
    <source>
        <dbReference type="Proteomes" id="UP001634007"/>
    </source>
</evidence>
<accession>A0ABD3L518</accession>
<evidence type="ECO:0000313" key="1">
    <source>
        <dbReference type="EMBL" id="KAL3744922.1"/>
    </source>
</evidence>
<protein>
    <submittedName>
        <fullName evidence="1">Uncharacterized protein</fullName>
    </submittedName>
</protein>
<sequence>MKVTELGGSGRMIHQLPQVDARQVLRQLSMVIGHYHVITEVPGGHSIRPFLPHQLLHVQHRQRPVFTPSSTSIFPSSLFPPLLDLFHPSS</sequence>
<name>A0ABD3L518_EUCGL</name>
<dbReference type="AlphaFoldDB" id="A0ABD3L518"/>
<keyword evidence="2" id="KW-1185">Reference proteome</keyword>
<proteinExistence type="predicted"/>
<dbReference type="Proteomes" id="UP001634007">
    <property type="component" value="Unassembled WGS sequence"/>
</dbReference>
<organism evidence="1 2">
    <name type="scientific">Eucalyptus globulus</name>
    <name type="common">Tasmanian blue gum</name>
    <dbReference type="NCBI Taxonomy" id="34317"/>
    <lineage>
        <taxon>Eukaryota</taxon>
        <taxon>Viridiplantae</taxon>
        <taxon>Streptophyta</taxon>
        <taxon>Embryophyta</taxon>
        <taxon>Tracheophyta</taxon>
        <taxon>Spermatophyta</taxon>
        <taxon>Magnoliopsida</taxon>
        <taxon>eudicotyledons</taxon>
        <taxon>Gunneridae</taxon>
        <taxon>Pentapetalae</taxon>
        <taxon>rosids</taxon>
        <taxon>malvids</taxon>
        <taxon>Myrtales</taxon>
        <taxon>Myrtaceae</taxon>
        <taxon>Myrtoideae</taxon>
        <taxon>Eucalypteae</taxon>
        <taxon>Eucalyptus</taxon>
    </lineage>
</organism>
<gene>
    <name evidence="1" type="ORF">ACJRO7_014087</name>
</gene>
<reference evidence="1 2" key="1">
    <citation type="submission" date="2024-11" db="EMBL/GenBank/DDBJ databases">
        <title>Chromosome-level genome assembly of Eucalyptus globulus Labill. provides insights into its genome evolution.</title>
        <authorList>
            <person name="Li X."/>
        </authorList>
    </citation>
    <scope>NUCLEOTIDE SEQUENCE [LARGE SCALE GENOMIC DNA]</scope>
    <source>
        <strain evidence="1">CL2024</strain>
        <tissue evidence="1">Fresh tender leaves</tissue>
    </source>
</reference>